<accession>A0A8R1I6K3</accession>
<reference evidence="2" key="2">
    <citation type="submission" date="2022-06" db="UniProtKB">
        <authorList>
            <consortium name="EnsemblMetazoa"/>
        </authorList>
    </citation>
    <scope>IDENTIFICATION</scope>
    <source>
        <strain evidence="2">DF5081</strain>
    </source>
</reference>
<dbReference type="AlphaFoldDB" id="A0A8R1I6K3"/>
<keyword evidence="1" id="KW-0472">Membrane</keyword>
<evidence type="ECO:0000256" key="1">
    <source>
        <dbReference type="SAM" id="Phobius"/>
    </source>
</evidence>
<sequence length="98" mass="10981">MKGDTTLDIILSVNDGSCSVRAGKEAVFKAIVYTFVLRCAKGALTIVMTVIAYLNGLMIYMFGLEGDMCEDEVPENENHEIELEDLFDENHNLQFTRV</sequence>
<feature type="transmembrane region" description="Helical" evidence="1">
    <location>
        <begin position="30"/>
        <end position="54"/>
    </location>
</feature>
<dbReference type="Proteomes" id="UP000005237">
    <property type="component" value="Unassembled WGS sequence"/>
</dbReference>
<keyword evidence="1" id="KW-1133">Transmembrane helix</keyword>
<organism evidence="2 3">
    <name type="scientific">Caenorhabditis japonica</name>
    <dbReference type="NCBI Taxonomy" id="281687"/>
    <lineage>
        <taxon>Eukaryota</taxon>
        <taxon>Metazoa</taxon>
        <taxon>Ecdysozoa</taxon>
        <taxon>Nematoda</taxon>
        <taxon>Chromadorea</taxon>
        <taxon>Rhabditida</taxon>
        <taxon>Rhabditina</taxon>
        <taxon>Rhabditomorpha</taxon>
        <taxon>Rhabditoidea</taxon>
        <taxon>Rhabditidae</taxon>
        <taxon>Peloderinae</taxon>
        <taxon>Caenorhabditis</taxon>
    </lineage>
</organism>
<evidence type="ECO:0000313" key="3">
    <source>
        <dbReference type="Proteomes" id="UP000005237"/>
    </source>
</evidence>
<keyword evidence="3" id="KW-1185">Reference proteome</keyword>
<dbReference type="EnsemblMetazoa" id="CJA23124.1">
    <property type="protein sequence ID" value="CJA23124.1"/>
    <property type="gene ID" value="WBGene00178696"/>
</dbReference>
<reference evidence="3" key="1">
    <citation type="submission" date="2010-08" db="EMBL/GenBank/DDBJ databases">
        <authorList>
            <consortium name="Caenorhabditis japonica Sequencing Consortium"/>
            <person name="Wilson R.K."/>
        </authorList>
    </citation>
    <scope>NUCLEOTIDE SEQUENCE [LARGE SCALE GENOMIC DNA]</scope>
    <source>
        <strain evidence="3">DF5081</strain>
    </source>
</reference>
<name>A0A8R1I6K3_CAEJA</name>
<keyword evidence="1" id="KW-0812">Transmembrane</keyword>
<protein>
    <submittedName>
        <fullName evidence="2">Uncharacterized protein</fullName>
    </submittedName>
</protein>
<proteinExistence type="predicted"/>
<evidence type="ECO:0000313" key="2">
    <source>
        <dbReference type="EnsemblMetazoa" id="CJA23124.1"/>
    </source>
</evidence>